<dbReference type="Pfam" id="PF01230">
    <property type="entry name" value="HIT"/>
    <property type="match status" value="1"/>
</dbReference>
<dbReference type="InterPro" id="IPR011146">
    <property type="entry name" value="HIT-like"/>
</dbReference>
<dbReference type="CDD" id="cd01277">
    <property type="entry name" value="HINT_subgroup"/>
    <property type="match status" value="1"/>
</dbReference>
<dbReference type="PROSITE" id="PS51084">
    <property type="entry name" value="HIT_2"/>
    <property type="match status" value="1"/>
</dbReference>
<organism evidence="3 4">
    <name type="scientific">Paludisphaera mucosa</name>
    <dbReference type="NCBI Taxonomy" id="3030827"/>
    <lineage>
        <taxon>Bacteria</taxon>
        <taxon>Pseudomonadati</taxon>
        <taxon>Planctomycetota</taxon>
        <taxon>Planctomycetia</taxon>
        <taxon>Isosphaerales</taxon>
        <taxon>Isosphaeraceae</taxon>
        <taxon>Paludisphaera</taxon>
    </lineage>
</organism>
<dbReference type="EC" id="2.1.1.-" evidence="3"/>
<dbReference type="RefSeq" id="WP_277863477.1">
    <property type="nucleotide sequence ID" value="NZ_JARRAG010000002.1"/>
</dbReference>
<keyword evidence="3" id="KW-0808">Transferase</keyword>
<dbReference type="InterPro" id="IPR039384">
    <property type="entry name" value="HINT"/>
</dbReference>
<evidence type="ECO:0000256" key="1">
    <source>
        <dbReference type="PROSITE-ProRule" id="PRU00464"/>
    </source>
</evidence>
<evidence type="ECO:0000313" key="3">
    <source>
        <dbReference type="EMBL" id="MDG3007189.1"/>
    </source>
</evidence>
<keyword evidence="4" id="KW-1185">Reference proteome</keyword>
<dbReference type="SUPFAM" id="SSF54197">
    <property type="entry name" value="HIT-like"/>
    <property type="match status" value="1"/>
</dbReference>
<evidence type="ECO:0000259" key="2">
    <source>
        <dbReference type="PROSITE" id="PS51084"/>
    </source>
</evidence>
<name>A0ABT6FI15_9BACT</name>
<feature type="short sequence motif" description="Histidine triad motif" evidence="1">
    <location>
        <begin position="100"/>
        <end position="104"/>
    </location>
</feature>
<dbReference type="PRINTS" id="PR00332">
    <property type="entry name" value="HISTRIAD"/>
</dbReference>
<dbReference type="Gene3D" id="3.30.428.10">
    <property type="entry name" value="HIT-like"/>
    <property type="match status" value="1"/>
</dbReference>
<protein>
    <submittedName>
        <fullName evidence="3">HIT family protein</fullName>
        <ecNumber evidence="3">2.1.1.-</ecNumber>
    </submittedName>
</protein>
<dbReference type="PANTHER" id="PTHR46648:SF1">
    <property type="entry name" value="ADENOSINE 5'-MONOPHOSPHORAMIDASE HNT1"/>
    <property type="match status" value="1"/>
</dbReference>
<dbReference type="PANTHER" id="PTHR46648">
    <property type="entry name" value="HIT FAMILY PROTEIN 1"/>
    <property type="match status" value="1"/>
</dbReference>
<dbReference type="GO" id="GO:0032259">
    <property type="term" value="P:methylation"/>
    <property type="evidence" value="ECO:0007669"/>
    <property type="project" value="UniProtKB-KW"/>
</dbReference>
<dbReference type="Proteomes" id="UP001216907">
    <property type="component" value="Unassembled WGS sequence"/>
</dbReference>
<keyword evidence="3" id="KW-0489">Methyltransferase</keyword>
<proteinExistence type="predicted"/>
<reference evidence="3 4" key="1">
    <citation type="submission" date="2023-03" db="EMBL/GenBank/DDBJ databases">
        <title>Paludisphaera mucosa sp. nov. a novel planctomycete from northern fen.</title>
        <authorList>
            <person name="Ivanova A."/>
        </authorList>
    </citation>
    <scope>NUCLEOTIDE SEQUENCE [LARGE SCALE GENOMIC DNA]</scope>
    <source>
        <strain evidence="3 4">Pla2</strain>
    </source>
</reference>
<dbReference type="InterPro" id="IPR036265">
    <property type="entry name" value="HIT-like_sf"/>
</dbReference>
<dbReference type="EMBL" id="JARRAG010000002">
    <property type="protein sequence ID" value="MDG3007189.1"/>
    <property type="molecule type" value="Genomic_DNA"/>
</dbReference>
<gene>
    <name evidence="3" type="ORF">PZE19_25790</name>
</gene>
<evidence type="ECO:0000313" key="4">
    <source>
        <dbReference type="Proteomes" id="UP001216907"/>
    </source>
</evidence>
<dbReference type="InterPro" id="IPR001310">
    <property type="entry name" value="Histidine_triad_HIT"/>
</dbReference>
<feature type="domain" description="HIT" evidence="2">
    <location>
        <begin position="8"/>
        <end position="115"/>
    </location>
</feature>
<dbReference type="GO" id="GO:0008168">
    <property type="term" value="F:methyltransferase activity"/>
    <property type="evidence" value="ECO:0007669"/>
    <property type="project" value="UniProtKB-KW"/>
</dbReference>
<comment type="caution">
    <text evidence="3">The sequence shown here is derived from an EMBL/GenBank/DDBJ whole genome shotgun (WGS) entry which is preliminary data.</text>
</comment>
<accession>A0ABT6FI15</accession>
<sequence>MSRDPNCLFCKIVHGEIPSARVLETDRAIVILDVNPVARGHVLVVPRDHHPQLRDLPDELAAHAGSLLPRLTRAVVAATGADGSNLIVNSGRVAGQTIDHCHWHVIPRFENDPVDWPWPHEAYAGDEMGRMASQITRELGGDADG</sequence>